<accession>A0A953I5U3</accession>
<dbReference type="InterPro" id="IPR007197">
    <property type="entry name" value="rSAM"/>
</dbReference>
<dbReference type="PANTHER" id="PTHR43288">
    <property type="entry name" value="BIOTIN SYNTHASE-RELATED PROTEIN, RADICAL SAM SUPERFAMILY"/>
    <property type="match status" value="1"/>
</dbReference>
<keyword evidence="4" id="KW-0411">Iron-sulfur</keyword>
<evidence type="ECO:0000256" key="4">
    <source>
        <dbReference type="ARBA" id="ARBA00023014"/>
    </source>
</evidence>
<dbReference type="PANTHER" id="PTHR43288:SF1">
    <property type="entry name" value="GLYCYL-RADICAL ENZYME ACTIVATING ENZYME MJ0021-RELATED"/>
    <property type="match status" value="1"/>
</dbReference>
<dbReference type="SMART" id="SM00729">
    <property type="entry name" value="Elp3"/>
    <property type="match status" value="1"/>
</dbReference>
<dbReference type="InterPro" id="IPR058240">
    <property type="entry name" value="rSAM_sf"/>
</dbReference>
<name>A0A953I5U3_SYMTR</name>
<dbReference type="InterPro" id="IPR006638">
    <property type="entry name" value="Elp3/MiaA/NifB-like_rSAM"/>
</dbReference>
<feature type="domain" description="Radical SAM core" evidence="5">
    <location>
        <begin position="51"/>
        <end position="266"/>
    </location>
</feature>
<dbReference type="AlphaFoldDB" id="A0A953I5U3"/>
<dbReference type="Pfam" id="PF04055">
    <property type="entry name" value="Radical_SAM"/>
    <property type="match status" value="1"/>
</dbReference>
<dbReference type="Gene3D" id="3.20.20.70">
    <property type="entry name" value="Aldolase class I"/>
    <property type="match status" value="1"/>
</dbReference>
<keyword evidence="1" id="KW-0949">S-adenosyl-L-methionine</keyword>
<keyword evidence="2" id="KW-0479">Metal-binding</keyword>
<protein>
    <submittedName>
        <fullName evidence="6">Radical SAM protein</fullName>
    </submittedName>
</protein>
<dbReference type="EMBL" id="PIUK01000004">
    <property type="protein sequence ID" value="MBY6274818.1"/>
    <property type="molecule type" value="Genomic_DNA"/>
</dbReference>
<evidence type="ECO:0000256" key="2">
    <source>
        <dbReference type="ARBA" id="ARBA00022723"/>
    </source>
</evidence>
<gene>
    <name evidence="6" type="ORF">CWE10_01170</name>
</gene>
<dbReference type="GO" id="GO:0046872">
    <property type="term" value="F:metal ion binding"/>
    <property type="evidence" value="ECO:0007669"/>
    <property type="project" value="UniProtKB-KW"/>
</dbReference>
<dbReference type="PROSITE" id="PS51918">
    <property type="entry name" value="RADICAL_SAM"/>
    <property type="match status" value="1"/>
</dbReference>
<keyword evidence="3" id="KW-0408">Iron</keyword>
<dbReference type="GO" id="GO:0051536">
    <property type="term" value="F:iron-sulfur cluster binding"/>
    <property type="evidence" value="ECO:0007669"/>
    <property type="project" value="UniProtKB-KW"/>
</dbReference>
<dbReference type="GO" id="GO:0003824">
    <property type="term" value="F:catalytic activity"/>
    <property type="evidence" value="ECO:0007669"/>
    <property type="project" value="InterPro"/>
</dbReference>
<evidence type="ECO:0000313" key="6">
    <source>
        <dbReference type="EMBL" id="MBY6274818.1"/>
    </source>
</evidence>
<dbReference type="CDD" id="cd01335">
    <property type="entry name" value="Radical_SAM"/>
    <property type="match status" value="1"/>
</dbReference>
<organism evidence="6 7">
    <name type="scientific">Symbiobacterium thermophilum</name>
    <dbReference type="NCBI Taxonomy" id="2734"/>
    <lineage>
        <taxon>Bacteria</taxon>
        <taxon>Bacillati</taxon>
        <taxon>Bacillota</taxon>
        <taxon>Clostridia</taxon>
        <taxon>Eubacteriales</taxon>
        <taxon>Symbiobacteriaceae</taxon>
        <taxon>Symbiobacterium</taxon>
    </lineage>
</organism>
<dbReference type="InterPro" id="IPR013785">
    <property type="entry name" value="Aldolase_TIM"/>
</dbReference>
<dbReference type="SFLD" id="SFLDS00029">
    <property type="entry name" value="Radical_SAM"/>
    <property type="match status" value="1"/>
</dbReference>
<evidence type="ECO:0000256" key="1">
    <source>
        <dbReference type="ARBA" id="ARBA00022691"/>
    </source>
</evidence>
<sequence>MQQAGLPLEPPGRNGEAQDLRAELRARGASFRNADHSIHLGPLSPACEACRMGVGTATFFASLKCHRRCFYCFNPNQEGYDFFQEHRRDLGAELAELAEGGFQVSHVALTGGEPLLHPEEAVTFFRTAKQLFPGVHTRLYTSGDHLGEALVRQLAEAGLDEVRVSVRVDDGPAGRRHTYSRLALAREHIPAVMVETPVLPGTLDAMTEMLLELDRIGIFGVNLLEFCFPFHNAEAFRERGYQVKNPPYEVPYDYWYAGGLPVAGSEVDALRLVKFALDQGLSLGVHYCSLENKHSGQIFRQNSTASLPATACFSARDFFIRSAKVFGRDALRSRRRFDALGYRGYAVDPVRDFLEFHPAWIPQLRGVADEVALCTYVAEERPEGPVLRELKISVTTPGTFDPETDI</sequence>
<comment type="caution">
    <text evidence="6">The sequence shown here is derived from an EMBL/GenBank/DDBJ whole genome shotgun (WGS) entry which is preliminary data.</text>
</comment>
<reference evidence="6" key="1">
    <citation type="submission" date="2017-11" db="EMBL/GenBank/DDBJ databases">
        <title>Three new genomes from thermophilic consortium.</title>
        <authorList>
            <person name="Quaggio R."/>
            <person name="Amgarten D."/>
            <person name="Setubal J.C."/>
        </authorList>
    </citation>
    <scope>NUCLEOTIDE SEQUENCE</scope>
    <source>
        <strain evidence="6">ZCTH01-B2</strain>
    </source>
</reference>
<evidence type="ECO:0000256" key="3">
    <source>
        <dbReference type="ARBA" id="ARBA00023004"/>
    </source>
</evidence>
<evidence type="ECO:0000259" key="5">
    <source>
        <dbReference type="PROSITE" id="PS51918"/>
    </source>
</evidence>
<dbReference type="SUPFAM" id="SSF102114">
    <property type="entry name" value="Radical SAM enzymes"/>
    <property type="match status" value="1"/>
</dbReference>
<dbReference type="Proteomes" id="UP000732377">
    <property type="component" value="Unassembled WGS sequence"/>
</dbReference>
<proteinExistence type="predicted"/>
<evidence type="ECO:0000313" key="7">
    <source>
        <dbReference type="Proteomes" id="UP000732377"/>
    </source>
</evidence>